<name>A0ABQ3ZHH6_9ACTN</name>
<keyword evidence="2" id="KW-1185">Reference proteome</keyword>
<dbReference type="Proteomes" id="UP000603200">
    <property type="component" value="Unassembled WGS sequence"/>
</dbReference>
<dbReference type="InterPro" id="IPR036291">
    <property type="entry name" value="NAD(P)-bd_dom_sf"/>
</dbReference>
<comment type="caution">
    <text evidence="1">The sequence shown here is derived from an EMBL/GenBank/DDBJ whole genome shotgun (WGS) entry which is preliminary data.</text>
</comment>
<dbReference type="Gene3D" id="3.90.180.10">
    <property type="entry name" value="Medium-chain alcohol dehydrogenases, catalytic domain"/>
    <property type="match status" value="1"/>
</dbReference>
<dbReference type="EMBL" id="BOMN01000013">
    <property type="protein sequence ID" value="GIE18002.1"/>
    <property type="molecule type" value="Genomic_DNA"/>
</dbReference>
<dbReference type="SUPFAM" id="SSF51735">
    <property type="entry name" value="NAD(P)-binding Rossmann-fold domains"/>
    <property type="match status" value="1"/>
</dbReference>
<gene>
    <name evidence="1" type="ORF">Ahu01nite_011040</name>
</gene>
<reference evidence="1 2" key="1">
    <citation type="submission" date="2021-01" db="EMBL/GenBank/DDBJ databases">
        <title>Whole genome shotgun sequence of Actinoplanes humidus NBRC 14915.</title>
        <authorList>
            <person name="Komaki H."/>
            <person name="Tamura T."/>
        </authorList>
    </citation>
    <scope>NUCLEOTIDE SEQUENCE [LARGE SCALE GENOMIC DNA]</scope>
    <source>
        <strain evidence="1 2">NBRC 14915</strain>
    </source>
</reference>
<evidence type="ECO:0000313" key="2">
    <source>
        <dbReference type="Proteomes" id="UP000603200"/>
    </source>
</evidence>
<protein>
    <recommendedName>
        <fullName evidence="3">Zinc-binding dehydrogenase</fullName>
    </recommendedName>
</protein>
<sequence length="146" mass="15110">MELARLRGLRVIAQVAPADERLVRGFGAELVVARGVPLAPAVRALIPDGVDGVLDAANVGVAAMDAVRHGGAFAALLDNAPMARRGIRSVNVAWTVDGGRLAELSALAEAGRLTLRVAATYPLEQAAEAHEAVDRGGSRGRHVLVP</sequence>
<evidence type="ECO:0000313" key="1">
    <source>
        <dbReference type="EMBL" id="GIE18002.1"/>
    </source>
</evidence>
<evidence type="ECO:0008006" key="3">
    <source>
        <dbReference type="Google" id="ProtNLM"/>
    </source>
</evidence>
<dbReference type="RefSeq" id="WP_203835267.1">
    <property type="nucleotide sequence ID" value="NZ_BAAATV010000004.1"/>
</dbReference>
<dbReference type="Pfam" id="PF13602">
    <property type="entry name" value="ADH_zinc_N_2"/>
    <property type="match status" value="1"/>
</dbReference>
<dbReference type="Gene3D" id="3.40.50.720">
    <property type="entry name" value="NAD(P)-binding Rossmann-like Domain"/>
    <property type="match status" value="1"/>
</dbReference>
<proteinExistence type="predicted"/>
<accession>A0ABQ3ZHH6</accession>
<organism evidence="1 2">
    <name type="scientific">Winogradskya humida</name>
    <dbReference type="NCBI Taxonomy" id="113566"/>
    <lineage>
        <taxon>Bacteria</taxon>
        <taxon>Bacillati</taxon>
        <taxon>Actinomycetota</taxon>
        <taxon>Actinomycetes</taxon>
        <taxon>Micromonosporales</taxon>
        <taxon>Micromonosporaceae</taxon>
        <taxon>Winogradskya</taxon>
    </lineage>
</organism>